<accession>A0ACC5PJI8</accession>
<reference evidence="1 2" key="1">
    <citation type="journal article" date="2020" name="FEMS Microbiol. Ecol.">
        <title>Temporal dynamics of bacterial communities during seed development and maturation.</title>
        <authorList>
            <person name="Chesneau G."/>
            <person name="Torres-Cortes G."/>
            <person name="Briand M."/>
            <person name="Darrasse A."/>
            <person name="Preveaux A."/>
            <person name="Marais C."/>
            <person name="Jacques M.A."/>
            <person name="Shade A."/>
            <person name="Barret M."/>
        </authorList>
    </citation>
    <scope>NUCLEOTIDE SEQUENCE [LARGE SCALE GENOMIC DNA]</scope>
    <source>
        <strain evidence="1 2">CFBP13709</strain>
    </source>
</reference>
<proteinExistence type="predicted"/>
<organism evidence="1 2">
    <name type="scientific">Enterobacter agglomerans</name>
    <name type="common">Erwinia herbicola</name>
    <name type="synonym">Pantoea agglomerans</name>
    <dbReference type="NCBI Taxonomy" id="549"/>
    <lineage>
        <taxon>Bacteria</taxon>
        <taxon>Pseudomonadati</taxon>
        <taxon>Pseudomonadota</taxon>
        <taxon>Gammaproteobacteria</taxon>
        <taxon>Enterobacterales</taxon>
        <taxon>Erwiniaceae</taxon>
        <taxon>Pantoea</taxon>
        <taxon>Pantoea agglomerans group</taxon>
    </lineage>
</organism>
<protein>
    <submittedName>
        <fullName evidence="1">Thymidylate synthase</fullName>
    </submittedName>
</protein>
<evidence type="ECO:0000313" key="2">
    <source>
        <dbReference type="Proteomes" id="UP000610459"/>
    </source>
</evidence>
<keyword evidence="2" id="KW-1185">Reference proteome</keyword>
<dbReference type="EMBL" id="JACYNR010000002">
    <property type="protein sequence ID" value="MBD8125076.1"/>
    <property type="molecule type" value="Genomic_DNA"/>
</dbReference>
<comment type="caution">
    <text evidence="1">The sequence shown here is derived from an EMBL/GenBank/DDBJ whole genome shotgun (WGS) entry which is preliminary data.</text>
</comment>
<name>A0ACC5PJI8_ENTAG</name>
<sequence>MTFFVEADGIDDLLKEVHAAIIKDGSKIKASKGDTIEILGASLVLTDPIKRVSRTESRSKIISCLGEFLWYLTGDNKLSFIERYISVYKEFAEDDGTIRGGYGPRIFNMHNVHNQLENIITQLSHKKTSRRALVQLFDASDLALKSNDSKEYKDIPCTISLQFLIRDDKLNLFVNMRSNDAFKGLTHDIFAFTMIQEFISKILNCGLGQYYHYVSSMHLYECDLPKVYALQREGFMNTASIMGEMPAINSLDLRFQILKVEESLRSDKLFNIDNSELNDYWKDLMRLIKINYLFRGDDSLQEAHNEMKKLKNDSLRIFFEGK</sequence>
<evidence type="ECO:0000313" key="1">
    <source>
        <dbReference type="EMBL" id="MBD8125076.1"/>
    </source>
</evidence>
<dbReference type="Proteomes" id="UP000610459">
    <property type="component" value="Unassembled WGS sequence"/>
</dbReference>
<gene>
    <name evidence="1" type="ORF">IFT41_02940</name>
</gene>